<keyword evidence="12" id="KW-1185">Reference proteome</keyword>
<keyword evidence="4" id="KW-0547">Nucleotide-binding</keyword>
<feature type="transmembrane region" description="Helical" evidence="9">
    <location>
        <begin position="246"/>
        <end position="265"/>
    </location>
</feature>
<keyword evidence="3 9" id="KW-0812">Transmembrane</keyword>
<dbReference type="Pfam" id="PF18967">
    <property type="entry name" value="PycTM"/>
    <property type="match status" value="1"/>
</dbReference>
<sequence length="394" mass="46231">MDNILEKTDEFVLNLFKEKLPNTFIYHNYNHTQRVVKSTKELIENSQINVKEEKVLLLSAWLHDTGYIVAKNGHELESAKIAEDFLKEQGEDEETIKEVKRCILATEMDVVPEDKLEKIIRDADSSHLAKDYFEETTEFLRQELKLHGIAYFSPNEWIQENIKLFTEKHKFYTDYATREWRPKKNDNLLSLLKKQRKKKKKLEKEDAKAKLKAKYKSENPDRSRQTIYRTTLRNHIKLSDIADTKANILLSVNAIIISLALANIIPKLDADSNKHLMIPTLVLVCFSVASIILSIMSTRPNVTTGEFTKEQIKKREVNILFFGNFHKMPFDQYNWAMNEILNDQDYMYEALTKDLYLLGVVLNRKYKILRWTYTIFMTGIIISVISFVIAFWSM</sequence>
<feature type="transmembrane region" description="Helical" evidence="9">
    <location>
        <begin position="371"/>
        <end position="392"/>
    </location>
</feature>
<evidence type="ECO:0000259" key="10">
    <source>
        <dbReference type="SMART" id="SM00471"/>
    </source>
</evidence>
<feature type="domain" description="HD/PDEase" evidence="10">
    <location>
        <begin position="24"/>
        <end position="138"/>
    </location>
</feature>
<dbReference type="SUPFAM" id="SSF109604">
    <property type="entry name" value="HD-domain/PDEase-like"/>
    <property type="match status" value="1"/>
</dbReference>
<evidence type="ECO:0000256" key="2">
    <source>
        <dbReference type="ARBA" id="ARBA00022475"/>
    </source>
</evidence>
<evidence type="ECO:0000256" key="3">
    <source>
        <dbReference type="ARBA" id="ARBA00022692"/>
    </source>
</evidence>
<evidence type="ECO:0000256" key="4">
    <source>
        <dbReference type="ARBA" id="ARBA00022741"/>
    </source>
</evidence>
<comment type="caution">
    <text evidence="11">The sequence shown here is derived from an EMBL/GenBank/DDBJ whole genome shotgun (WGS) entry which is preliminary data.</text>
</comment>
<evidence type="ECO:0000256" key="1">
    <source>
        <dbReference type="ARBA" id="ARBA00004236"/>
    </source>
</evidence>
<keyword evidence="6" id="KW-0051">Antiviral defense</keyword>
<protein>
    <submittedName>
        <fullName evidence="11">Metal-dependent HD superfamily phosphohydrolase</fullName>
    </submittedName>
</protein>
<evidence type="ECO:0000313" key="12">
    <source>
        <dbReference type="Proteomes" id="UP001257659"/>
    </source>
</evidence>
<evidence type="ECO:0000256" key="6">
    <source>
        <dbReference type="ARBA" id="ARBA00023118"/>
    </source>
</evidence>
<dbReference type="CDD" id="cd00077">
    <property type="entry name" value="HDc"/>
    <property type="match status" value="1"/>
</dbReference>
<feature type="coiled-coil region" evidence="8">
    <location>
        <begin position="185"/>
        <end position="214"/>
    </location>
</feature>
<evidence type="ECO:0000256" key="5">
    <source>
        <dbReference type="ARBA" id="ARBA00022989"/>
    </source>
</evidence>
<keyword evidence="2" id="KW-1003">Cell membrane</keyword>
<dbReference type="InterPro" id="IPR003607">
    <property type="entry name" value="HD/PDEase_dom"/>
</dbReference>
<organism evidence="11 12">
    <name type="scientific">Mesonia maritima</name>
    <dbReference type="NCBI Taxonomy" id="1793873"/>
    <lineage>
        <taxon>Bacteria</taxon>
        <taxon>Pseudomonadati</taxon>
        <taxon>Bacteroidota</taxon>
        <taxon>Flavobacteriia</taxon>
        <taxon>Flavobacteriales</taxon>
        <taxon>Flavobacteriaceae</taxon>
        <taxon>Mesonia</taxon>
    </lineage>
</organism>
<dbReference type="InterPro" id="IPR006674">
    <property type="entry name" value="HD_domain"/>
</dbReference>
<dbReference type="Gene3D" id="1.10.3210.10">
    <property type="entry name" value="Hypothetical protein af1432"/>
    <property type="match status" value="1"/>
</dbReference>
<keyword evidence="5 9" id="KW-1133">Transmembrane helix</keyword>
<evidence type="ECO:0000256" key="7">
    <source>
        <dbReference type="ARBA" id="ARBA00023136"/>
    </source>
</evidence>
<reference evidence="11 12" key="1">
    <citation type="submission" date="2023-07" db="EMBL/GenBank/DDBJ databases">
        <title>Genomic Encyclopedia of Type Strains, Phase IV (KMG-IV): sequencing the most valuable type-strain genomes for metagenomic binning, comparative biology and taxonomic classification.</title>
        <authorList>
            <person name="Goeker M."/>
        </authorList>
    </citation>
    <scope>NUCLEOTIDE SEQUENCE [LARGE SCALE GENOMIC DNA]</scope>
    <source>
        <strain evidence="11 12">DSM 102814</strain>
    </source>
</reference>
<comment type="subcellular location">
    <subcellularLocation>
        <location evidence="1">Cell membrane</location>
    </subcellularLocation>
</comment>
<dbReference type="RefSeq" id="WP_309728199.1">
    <property type="nucleotide sequence ID" value="NZ_JAVDQA010000004.1"/>
</dbReference>
<dbReference type="InterPro" id="IPR043760">
    <property type="entry name" value="PycTM_dom"/>
</dbReference>
<gene>
    <name evidence="11" type="ORF">GGR31_001775</name>
</gene>
<dbReference type="Proteomes" id="UP001257659">
    <property type="component" value="Unassembled WGS sequence"/>
</dbReference>
<dbReference type="Pfam" id="PF01966">
    <property type="entry name" value="HD"/>
    <property type="match status" value="1"/>
</dbReference>
<evidence type="ECO:0000256" key="8">
    <source>
        <dbReference type="SAM" id="Coils"/>
    </source>
</evidence>
<accession>A0ABU1K692</accession>
<dbReference type="EMBL" id="JAVDQA010000004">
    <property type="protein sequence ID" value="MDR6301128.1"/>
    <property type="molecule type" value="Genomic_DNA"/>
</dbReference>
<keyword evidence="8" id="KW-0175">Coiled coil</keyword>
<keyword evidence="7 9" id="KW-0472">Membrane</keyword>
<feature type="transmembrane region" description="Helical" evidence="9">
    <location>
        <begin position="277"/>
        <end position="296"/>
    </location>
</feature>
<evidence type="ECO:0000256" key="9">
    <source>
        <dbReference type="SAM" id="Phobius"/>
    </source>
</evidence>
<evidence type="ECO:0000313" key="11">
    <source>
        <dbReference type="EMBL" id="MDR6301128.1"/>
    </source>
</evidence>
<dbReference type="SMART" id="SM00471">
    <property type="entry name" value="HDc"/>
    <property type="match status" value="1"/>
</dbReference>
<proteinExistence type="predicted"/>
<name>A0ABU1K692_9FLAO</name>